<proteinExistence type="predicted"/>
<dbReference type="Proteomes" id="UP000320876">
    <property type="component" value="Unassembled WGS sequence"/>
</dbReference>
<name>A0A542CUC9_AMYCI</name>
<dbReference type="AlphaFoldDB" id="A0A542CUC9"/>
<dbReference type="EMBL" id="VFML01000002">
    <property type="protein sequence ID" value="TQI94436.1"/>
    <property type="molecule type" value="Genomic_DNA"/>
</dbReference>
<dbReference type="RefSeq" id="WP_142003665.1">
    <property type="nucleotide sequence ID" value="NZ_VFML01000002.1"/>
</dbReference>
<accession>A0A542CUC9</accession>
<gene>
    <name evidence="1" type="ORF">FB471_6601</name>
</gene>
<evidence type="ECO:0000313" key="2">
    <source>
        <dbReference type="Proteomes" id="UP000320876"/>
    </source>
</evidence>
<protein>
    <submittedName>
        <fullName evidence="1">Uncharacterized protein</fullName>
    </submittedName>
</protein>
<comment type="caution">
    <text evidence="1">The sequence shown here is derived from an EMBL/GenBank/DDBJ whole genome shotgun (WGS) entry which is preliminary data.</text>
</comment>
<evidence type="ECO:0000313" key="1">
    <source>
        <dbReference type="EMBL" id="TQI94436.1"/>
    </source>
</evidence>
<reference evidence="1 2" key="1">
    <citation type="submission" date="2019-06" db="EMBL/GenBank/DDBJ databases">
        <title>Sequencing the genomes of 1000 actinobacteria strains.</title>
        <authorList>
            <person name="Klenk H.-P."/>
        </authorList>
    </citation>
    <scope>NUCLEOTIDE SEQUENCE [LARGE SCALE GENOMIC DNA]</scope>
    <source>
        <strain evidence="1 2">DSM 45679</strain>
    </source>
</reference>
<dbReference type="OrthoDB" id="3700530at2"/>
<sequence length="87" mass="8974">MSTTYEPTARTLAILRAVAAGRVQLTRGSEPDLFVDGMACCDQFTAHLLVHDGLIAPAPWPEAAASLVPAVLTEAGSAVLTAARQAA</sequence>
<organism evidence="1 2">
    <name type="scientific">Amycolatopsis cihanbeyliensis</name>
    <dbReference type="NCBI Taxonomy" id="1128664"/>
    <lineage>
        <taxon>Bacteria</taxon>
        <taxon>Bacillati</taxon>
        <taxon>Actinomycetota</taxon>
        <taxon>Actinomycetes</taxon>
        <taxon>Pseudonocardiales</taxon>
        <taxon>Pseudonocardiaceae</taxon>
        <taxon>Amycolatopsis</taxon>
    </lineage>
</organism>
<keyword evidence="2" id="KW-1185">Reference proteome</keyword>